<dbReference type="PANTHER" id="PTHR12612">
    <property type="entry name" value="NUCLEAR TRANSPORT FACTOR 2"/>
    <property type="match status" value="1"/>
</dbReference>
<proteinExistence type="predicted"/>
<dbReference type="AlphaFoldDB" id="S3DJV0"/>
<keyword evidence="3" id="KW-1185">Reference proteome</keyword>
<dbReference type="STRING" id="1116229.S3DJV0"/>
<dbReference type="PROSITE" id="PS50177">
    <property type="entry name" value="NTF2_DOMAIN"/>
    <property type="match status" value="1"/>
</dbReference>
<dbReference type="EMBL" id="KE145359">
    <property type="protein sequence ID" value="EPE32311.1"/>
    <property type="molecule type" value="Genomic_DNA"/>
</dbReference>
<dbReference type="eggNOG" id="ENOG502ST13">
    <property type="taxonomic scope" value="Eukaryota"/>
</dbReference>
<dbReference type="KEGG" id="glz:GLAREA_07444"/>
<protein>
    <submittedName>
        <fullName evidence="2">NTF2-like protein</fullName>
    </submittedName>
</protein>
<dbReference type="Gene3D" id="3.10.450.50">
    <property type="match status" value="1"/>
</dbReference>
<sequence>MADISEDQEVKVAIETAETFVNTYYVTISKPHAIKEIPDFYVKPNPESPLKPDISLNGNLISSPSDLEAVFEKQPPKTHYEVQSFDCHVLNRNYNVGVPDNVLEMNKHGRKMSIMVTVSGSVRYGDGADIQGFMDSLVLVPNWEAYGKPHKGKRRWLVQSQTFRLVL</sequence>
<dbReference type="InterPro" id="IPR018222">
    <property type="entry name" value="Nuclear_transport_factor_2_euk"/>
</dbReference>
<dbReference type="SUPFAM" id="SSF54427">
    <property type="entry name" value="NTF2-like"/>
    <property type="match status" value="1"/>
</dbReference>
<name>S3DJV0_GLAL2</name>
<dbReference type="GO" id="GO:0006913">
    <property type="term" value="P:nucleocytoplasmic transport"/>
    <property type="evidence" value="ECO:0007669"/>
    <property type="project" value="InterPro"/>
</dbReference>
<evidence type="ECO:0000313" key="2">
    <source>
        <dbReference type="EMBL" id="EPE32311.1"/>
    </source>
</evidence>
<dbReference type="InterPro" id="IPR032710">
    <property type="entry name" value="NTF2-like_dom_sf"/>
</dbReference>
<accession>S3DJV0</accession>
<dbReference type="HOGENOM" id="CLU_112120_1_0_1"/>
<feature type="domain" description="NTF2" evidence="1">
    <location>
        <begin position="16"/>
        <end position="165"/>
    </location>
</feature>
<dbReference type="InterPro" id="IPR045875">
    <property type="entry name" value="NTF2"/>
</dbReference>
<organism evidence="2 3">
    <name type="scientific">Glarea lozoyensis (strain ATCC 20868 / MF5171)</name>
    <dbReference type="NCBI Taxonomy" id="1116229"/>
    <lineage>
        <taxon>Eukaryota</taxon>
        <taxon>Fungi</taxon>
        <taxon>Dikarya</taxon>
        <taxon>Ascomycota</taxon>
        <taxon>Pezizomycotina</taxon>
        <taxon>Leotiomycetes</taxon>
        <taxon>Helotiales</taxon>
        <taxon>Helotiaceae</taxon>
        <taxon>Glarea</taxon>
    </lineage>
</organism>
<reference evidence="2 3" key="1">
    <citation type="journal article" date="2013" name="BMC Genomics">
        <title>Genomics-driven discovery of the pneumocandin biosynthetic gene cluster in the fungus Glarea lozoyensis.</title>
        <authorList>
            <person name="Chen L."/>
            <person name="Yue Q."/>
            <person name="Zhang X."/>
            <person name="Xiang M."/>
            <person name="Wang C."/>
            <person name="Li S."/>
            <person name="Che Y."/>
            <person name="Ortiz-Lopez F.J."/>
            <person name="Bills G.F."/>
            <person name="Liu X."/>
            <person name="An Z."/>
        </authorList>
    </citation>
    <scope>NUCLEOTIDE SEQUENCE [LARGE SCALE GENOMIC DNA]</scope>
    <source>
        <strain evidence="3">ATCC 20868 / MF5171</strain>
    </source>
</reference>
<evidence type="ECO:0000259" key="1">
    <source>
        <dbReference type="PROSITE" id="PS50177"/>
    </source>
</evidence>
<evidence type="ECO:0000313" key="3">
    <source>
        <dbReference type="Proteomes" id="UP000016922"/>
    </source>
</evidence>
<dbReference type="GeneID" id="19466497"/>
<dbReference type="RefSeq" id="XP_008080323.1">
    <property type="nucleotide sequence ID" value="XM_008082132.1"/>
</dbReference>
<dbReference type="Proteomes" id="UP000016922">
    <property type="component" value="Unassembled WGS sequence"/>
</dbReference>
<gene>
    <name evidence="2" type="ORF">GLAREA_07444</name>
</gene>
<dbReference type="OMA" id="VPNWDAM"/>
<dbReference type="OrthoDB" id="25408at2759"/>